<keyword evidence="1" id="KW-0547">Nucleotide-binding</keyword>
<evidence type="ECO:0000259" key="4">
    <source>
        <dbReference type="Pfam" id="PF13807"/>
    </source>
</evidence>
<name>A0A1N6HFS1_9FLAO</name>
<dbReference type="SUPFAM" id="SSF52540">
    <property type="entry name" value="P-loop containing nucleoside triphosphate hydrolases"/>
    <property type="match status" value="1"/>
</dbReference>
<evidence type="ECO:0000256" key="2">
    <source>
        <dbReference type="ARBA" id="ARBA00022840"/>
    </source>
</evidence>
<organism evidence="5 6">
    <name type="scientific">Epilithonimonas zeae</name>
    <dbReference type="NCBI Taxonomy" id="1416779"/>
    <lineage>
        <taxon>Bacteria</taxon>
        <taxon>Pseudomonadati</taxon>
        <taxon>Bacteroidota</taxon>
        <taxon>Flavobacteriia</taxon>
        <taxon>Flavobacteriales</taxon>
        <taxon>Weeksellaceae</taxon>
        <taxon>Chryseobacterium group</taxon>
        <taxon>Epilithonimonas</taxon>
    </lineage>
</organism>
<keyword evidence="3" id="KW-0472">Membrane</keyword>
<dbReference type="PANTHER" id="PTHR32309">
    <property type="entry name" value="TYROSINE-PROTEIN KINASE"/>
    <property type="match status" value="1"/>
</dbReference>
<dbReference type="STRING" id="1416779.SAMN05444409_2436"/>
<evidence type="ECO:0000256" key="3">
    <source>
        <dbReference type="SAM" id="Phobius"/>
    </source>
</evidence>
<dbReference type="PANTHER" id="PTHR32309:SF13">
    <property type="entry name" value="FERRIC ENTEROBACTIN TRANSPORT PROTEIN FEPE"/>
    <property type="match status" value="1"/>
</dbReference>
<dbReference type="CDD" id="cd05387">
    <property type="entry name" value="BY-kinase"/>
    <property type="match status" value="1"/>
</dbReference>
<dbReference type="GO" id="GO:0005886">
    <property type="term" value="C:plasma membrane"/>
    <property type="evidence" value="ECO:0007669"/>
    <property type="project" value="TreeGrafter"/>
</dbReference>
<feature type="transmembrane region" description="Helical" evidence="3">
    <location>
        <begin position="496"/>
        <end position="516"/>
    </location>
</feature>
<proteinExistence type="predicted"/>
<feature type="domain" description="Tyrosine-protein kinase G-rich" evidence="4">
    <location>
        <begin position="439"/>
        <end position="518"/>
    </location>
</feature>
<dbReference type="InterPro" id="IPR027417">
    <property type="entry name" value="P-loop_NTPase"/>
</dbReference>
<feature type="transmembrane region" description="Helical" evidence="3">
    <location>
        <begin position="24"/>
        <end position="42"/>
    </location>
</feature>
<gene>
    <name evidence="5" type="ORF">SAMN05444409_2436</name>
</gene>
<protein>
    <submittedName>
        <fullName evidence="5">Capsular exopolysaccharide family</fullName>
    </submittedName>
</protein>
<dbReference type="GO" id="GO:0004713">
    <property type="term" value="F:protein tyrosine kinase activity"/>
    <property type="evidence" value="ECO:0007669"/>
    <property type="project" value="TreeGrafter"/>
</dbReference>
<evidence type="ECO:0000313" key="5">
    <source>
        <dbReference type="EMBL" id="SIO18587.1"/>
    </source>
</evidence>
<sequence>MEKNTNNPSEFDIHAVLKPYLSKWYWFLIGVFIALVLAFAYIKTSLPIYNVRSAVLIKDAKKSLGASVGDVGVLEGLSGFGGMSTNSIENELEVFKTKKLARDIVSNNQLQVSIYQTNDIVEKELFGDTSPVAIHIINEKKNKKFPKEPFLLRFEDSQPVLESEEYNISQKVVFGRYISLPFANIIIAKNRLFDSEKVGKIGNQFKIYFNTLEGAASSIQRLVQVDLADKDATIINLSLNYPQTDKAKKILKSLIDSYNKDAILDKNSESQKTKEFIDQRIVKISRELGDVESEKEKFKTDHKITDLMTESKINLESSSDARKKQLELGAQFELNQDLISYLNRQNGYQVLPINIGLDNSESNNNIAAYNKLVIERNRLLENATPQNPIVLDITQQIDSMKKSIEESLKKNKVAIQLALDEYISEQNNIGSKITKIPYQEKLFRSLERQQQIKENLYLLLLQKREETAISLAVVAPKARVVEPAFVSDKPVAPKKIIILLLSLVFGCLLPFVIIYLKELFNTKISSKDDLKLLTKIPIVAEIPAISKNIDHLVKRNDFSQLAESFRILNTNIDFLLPKNADNNVIFVTSSVKGEGKTFVSMNLALTLTNSSRNKVVIIGTDIRNPQLQRYNDGVNPGKGLTEYLYDDHITVDEILFKNPSNDKCDIIYSGTIPPNPTELLTNGRLGMLLEELKVRYNYIIVDTAPLLLVTDTFTFVKHADLELYVTRANFTDKKLIEFANDSVETGKLNNVAFILNDVTKQNFGYGNKYGYGYNNK</sequence>
<dbReference type="OrthoDB" id="9794577at2"/>
<dbReference type="Proteomes" id="UP000185207">
    <property type="component" value="Unassembled WGS sequence"/>
</dbReference>
<dbReference type="RefSeq" id="WP_074235661.1">
    <property type="nucleotide sequence ID" value="NZ_FSRK01000001.1"/>
</dbReference>
<keyword evidence="3" id="KW-1133">Transmembrane helix</keyword>
<dbReference type="InterPro" id="IPR032807">
    <property type="entry name" value="GNVR"/>
</dbReference>
<evidence type="ECO:0000256" key="1">
    <source>
        <dbReference type="ARBA" id="ARBA00022741"/>
    </source>
</evidence>
<keyword evidence="3" id="KW-0812">Transmembrane</keyword>
<evidence type="ECO:0000313" key="6">
    <source>
        <dbReference type="Proteomes" id="UP000185207"/>
    </source>
</evidence>
<reference evidence="6" key="1">
    <citation type="submission" date="2016-11" db="EMBL/GenBank/DDBJ databases">
        <authorList>
            <person name="Varghese N."/>
            <person name="Submissions S."/>
        </authorList>
    </citation>
    <scope>NUCLEOTIDE SEQUENCE [LARGE SCALE GENOMIC DNA]</scope>
    <source>
        <strain evidence="6">DSM 27623</strain>
    </source>
</reference>
<dbReference type="Pfam" id="PF13807">
    <property type="entry name" value="GNVR"/>
    <property type="match status" value="1"/>
</dbReference>
<dbReference type="AlphaFoldDB" id="A0A1N6HFS1"/>
<dbReference type="InterPro" id="IPR005702">
    <property type="entry name" value="Wzc-like_C"/>
</dbReference>
<dbReference type="NCBIfam" id="TIGR01007">
    <property type="entry name" value="eps_fam"/>
    <property type="match status" value="1"/>
</dbReference>
<dbReference type="Gene3D" id="3.40.50.300">
    <property type="entry name" value="P-loop containing nucleotide triphosphate hydrolases"/>
    <property type="match status" value="1"/>
</dbReference>
<keyword evidence="6" id="KW-1185">Reference proteome</keyword>
<accession>A0A1N6HFS1</accession>
<dbReference type="EMBL" id="FSRK01000001">
    <property type="protein sequence ID" value="SIO18587.1"/>
    <property type="molecule type" value="Genomic_DNA"/>
</dbReference>
<dbReference type="GO" id="GO:0005524">
    <property type="term" value="F:ATP binding"/>
    <property type="evidence" value="ECO:0007669"/>
    <property type="project" value="UniProtKB-KW"/>
</dbReference>
<keyword evidence="2" id="KW-0067">ATP-binding</keyword>
<dbReference type="InterPro" id="IPR050445">
    <property type="entry name" value="Bact_polysacc_biosynth/exp"/>
</dbReference>